<dbReference type="InterPro" id="IPR006127">
    <property type="entry name" value="ZnuA-like"/>
</dbReference>
<organism evidence="4 5">
    <name type="scientific">Candidatus Lokiarchaeum ossiferum</name>
    <dbReference type="NCBI Taxonomy" id="2951803"/>
    <lineage>
        <taxon>Archaea</taxon>
        <taxon>Promethearchaeati</taxon>
        <taxon>Promethearchaeota</taxon>
        <taxon>Promethearchaeia</taxon>
        <taxon>Promethearchaeales</taxon>
        <taxon>Promethearchaeaceae</taxon>
        <taxon>Candidatus Lokiarchaeum</taxon>
    </lineage>
</organism>
<dbReference type="PANTHER" id="PTHR42953">
    <property type="entry name" value="HIGH-AFFINITY ZINC UPTAKE SYSTEM PROTEIN ZNUA-RELATED"/>
    <property type="match status" value="1"/>
</dbReference>
<comment type="similarity">
    <text evidence="1">Belongs to the bacterial solute-binding protein 9 family.</text>
</comment>
<evidence type="ECO:0000256" key="1">
    <source>
        <dbReference type="ARBA" id="ARBA00011028"/>
    </source>
</evidence>
<proteinExistence type="inferred from homology"/>
<protein>
    <recommendedName>
        <fullName evidence="6">Zinc ABC transporter substrate-binding protein</fullName>
    </recommendedName>
</protein>
<keyword evidence="5" id="KW-1185">Reference proteome</keyword>
<evidence type="ECO:0000313" key="5">
    <source>
        <dbReference type="Proteomes" id="UP001208689"/>
    </source>
</evidence>
<dbReference type="PANTHER" id="PTHR42953:SF3">
    <property type="entry name" value="HIGH-AFFINITY ZINC UPTAKE SYSTEM PROTEIN ZNUA"/>
    <property type="match status" value="1"/>
</dbReference>
<dbReference type="Gene3D" id="3.40.50.1980">
    <property type="entry name" value="Nitrogenase molybdenum iron protein domain"/>
    <property type="match status" value="2"/>
</dbReference>
<dbReference type="PRINTS" id="PR00690">
    <property type="entry name" value="ADHESNFAMILY"/>
</dbReference>
<dbReference type="SUPFAM" id="SSF53807">
    <property type="entry name" value="Helical backbone' metal receptor"/>
    <property type="match status" value="1"/>
</dbReference>
<dbReference type="Pfam" id="PF01297">
    <property type="entry name" value="ZnuA"/>
    <property type="match status" value="1"/>
</dbReference>
<evidence type="ECO:0000313" key="4">
    <source>
        <dbReference type="EMBL" id="UYP47790.1"/>
    </source>
</evidence>
<keyword evidence="2" id="KW-0813">Transport</keyword>
<evidence type="ECO:0000256" key="2">
    <source>
        <dbReference type="ARBA" id="ARBA00022448"/>
    </source>
</evidence>
<dbReference type="InterPro" id="IPR006128">
    <property type="entry name" value="Lipoprotein_PsaA-like"/>
</dbReference>
<sequence length="346" mass="38956">MKNHKIVNNFRKMSILVLFTFASMTITLPLSMGTSTTEADPIQVVTSITILQDFVQEIAGDQVEVYSLVDGNEDPHTYEPNPTEIQKLIQADYIILMGREDLEPYWEGSLKEVALADNPNLKIITVMNATMEENDPLLEGINPHGWTSPIIAKMMVENIYTEFQIDSNFDSTALDSTYNAYQATLDTLYQEILEFKPQVEGLKVVLHHPSMMYLLNLLGIERVAVIQEKEGSEPSAKHIQDIQQIMIEQNISIIINQPNLDVADVAQLARDTNAKIVNAIPLLGMTGDNNELIDTYAKMIRYNLWALVNPQEIPSSTSNIPSYQIEIIFGSMLIGLVVLFKRHEKS</sequence>
<dbReference type="InterPro" id="IPR006129">
    <property type="entry name" value="AdhesinB"/>
</dbReference>
<dbReference type="InterPro" id="IPR050492">
    <property type="entry name" value="Bact_metal-bind_prot9"/>
</dbReference>
<evidence type="ECO:0008006" key="6">
    <source>
        <dbReference type="Google" id="ProtNLM"/>
    </source>
</evidence>
<name>A0ABY6HWB1_9ARCH</name>
<gene>
    <name evidence="4" type="ORF">NEF87_004075</name>
</gene>
<dbReference type="PRINTS" id="PR00691">
    <property type="entry name" value="ADHESINB"/>
</dbReference>
<dbReference type="EMBL" id="CP104013">
    <property type="protein sequence ID" value="UYP47790.1"/>
    <property type="molecule type" value="Genomic_DNA"/>
</dbReference>
<evidence type="ECO:0000256" key="3">
    <source>
        <dbReference type="ARBA" id="ARBA00022729"/>
    </source>
</evidence>
<keyword evidence="3" id="KW-0732">Signal</keyword>
<reference evidence="4" key="1">
    <citation type="submission" date="2022-09" db="EMBL/GenBank/DDBJ databases">
        <title>Actin cytoskeleton and complex cell architecture in an #Asgard archaeon.</title>
        <authorList>
            <person name="Ponce Toledo R.I."/>
            <person name="Schleper C."/>
            <person name="Rodrigues Oliveira T."/>
            <person name="Wollweber F."/>
            <person name="Xu J."/>
            <person name="Rittmann S."/>
            <person name="Klingl A."/>
            <person name="Pilhofer M."/>
        </authorList>
    </citation>
    <scope>NUCLEOTIDE SEQUENCE</scope>
    <source>
        <strain evidence="4">B-35</strain>
    </source>
</reference>
<dbReference type="Proteomes" id="UP001208689">
    <property type="component" value="Chromosome"/>
</dbReference>
<accession>A0ABY6HWB1</accession>